<evidence type="ECO:0000256" key="9">
    <source>
        <dbReference type="SAM" id="MobiDB-lite"/>
    </source>
</evidence>
<keyword evidence="7" id="KW-0539">Nucleus</keyword>
<evidence type="ECO:0000256" key="2">
    <source>
        <dbReference type="ARBA" id="ARBA00022723"/>
    </source>
</evidence>
<name>A0A6A6S8F8_9PLEO</name>
<dbReference type="PROSITE" id="PS00028">
    <property type="entry name" value="ZINC_FINGER_C2H2_1"/>
    <property type="match status" value="6"/>
</dbReference>
<feature type="domain" description="C2H2-type" evidence="10">
    <location>
        <begin position="297"/>
        <end position="325"/>
    </location>
</feature>
<dbReference type="SUPFAM" id="SSF57667">
    <property type="entry name" value="beta-beta-alpha zinc fingers"/>
    <property type="match status" value="3"/>
</dbReference>
<feature type="domain" description="C2H2-type" evidence="10">
    <location>
        <begin position="117"/>
        <end position="147"/>
    </location>
</feature>
<feature type="domain" description="C2H2-type" evidence="10">
    <location>
        <begin position="149"/>
        <end position="178"/>
    </location>
</feature>
<feature type="region of interest" description="Disordered" evidence="9">
    <location>
        <begin position="1"/>
        <end position="21"/>
    </location>
</feature>
<evidence type="ECO:0000313" key="11">
    <source>
        <dbReference type="EMBL" id="KAF2643492.1"/>
    </source>
</evidence>
<dbReference type="GO" id="GO:0008270">
    <property type="term" value="F:zinc ion binding"/>
    <property type="evidence" value="ECO:0007669"/>
    <property type="project" value="UniProtKB-KW"/>
</dbReference>
<dbReference type="OrthoDB" id="4748970at2759"/>
<dbReference type="PANTHER" id="PTHR46179:SF13">
    <property type="entry name" value="C2H2-TYPE DOMAIN-CONTAINING PROTEIN"/>
    <property type="match status" value="1"/>
</dbReference>
<feature type="domain" description="C2H2-type" evidence="10">
    <location>
        <begin position="87"/>
        <end position="116"/>
    </location>
</feature>
<gene>
    <name evidence="11" type="ORF">P280DRAFT_467519</name>
</gene>
<sequence>MALKRKEVDVQELPRKRSRRDIHVVASARRLTRGVKDEDEYASDFSVPESADDSNFDSDADSDEYAITHKEDGKKRADSEARRSWNYVCDFARCGQRFNRPCRLEAHMRSHMNIRPFVCHHTGCDKTFPRKDHLNRHLKNAHKESPDDFICDWPGCDKSFTSNGRLQRHKEVHDSKFYCKAYPPCNAIFRKEKTLEAHIQMEHLHEKPFHCPLVDPESGERCTLGYQTESSLRKHIACVHEKNQDPDHHYCMICVPEGTKFDTIQNNTGDFITIPKEPLVFKTQEELAAHTREVHKPTCAKCSQVFQSQANLKSHFQTVHADPASKTQFRCPRNGCDSVFTRRANLNVHIQHVHDKVYKFSCTVETIQDSKHADLSSWDGANACGDLFKAKSSLEQHIRTHHLGFQNRKAMRKAAKPRKKLASLGVLAHLTGAGYEEGRDIPCLVQACAYRFFNDGFLRRHLRSPIHNLLDAQIDEMILERNAAIGGQFWVGGLGPNDNESGSYLDSIDPSVPQTPMPYFADASMQMGDEYSAIKAPGSYGPFDPLLNRMLDDRDMQMFDYDSAEMDKMMGLDNLPPAVEAAEGLQWDMLVPVQRYNDYEMHE</sequence>
<feature type="compositionally biased region" description="Acidic residues" evidence="9">
    <location>
        <begin position="50"/>
        <end position="61"/>
    </location>
</feature>
<keyword evidence="2" id="KW-0479">Metal-binding</keyword>
<organism evidence="11 12">
    <name type="scientific">Massarina eburnea CBS 473.64</name>
    <dbReference type="NCBI Taxonomy" id="1395130"/>
    <lineage>
        <taxon>Eukaryota</taxon>
        <taxon>Fungi</taxon>
        <taxon>Dikarya</taxon>
        <taxon>Ascomycota</taxon>
        <taxon>Pezizomycotina</taxon>
        <taxon>Dothideomycetes</taxon>
        <taxon>Pleosporomycetidae</taxon>
        <taxon>Pleosporales</taxon>
        <taxon>Massarineae</taxon>
        <taxon>Massarinaceae</taxon>
        <taxon>Massarina</taxon>
    </lineage>
</organism>
<evidence type="ECO:0000256" key="3">
    <source>
        <dbReference type="ARBA" id="ARBA00022771"/>
    </source>
</evidence>
<dbReference type="InterPro" id="IPR036236">
    <property type="entry name" value="Znf_C2H2_sf"/>
</dbReference>
<dbReference type="SMART" id="SM00355">
    <property type="entry name" value="ZnF_C2H2"/>
    <property type="match status" value="9"/>
</dbReference>
<dbReference type="PROSITE" id="PS50157">
    <property type="entry name" value="ZINC_FINGER_C2H2_2"/>
    <property type="match status" value="6"/>
</dbReference>
<comment type="subcellular location">
    <subcellularLocation>
        <location evidence="1">Nucleus</location>
    </subcellularLocation>
</comment>
<evidence type="ECO:0000256" key="1">
    <source>
        <dbReference type="ARBA" id="ARBA00004123"/>
    </source>
</evidence>
<dbReference type="GO" id="GO:0005634">
    <property type="term" value="C:nucleus"/>
    <property type="evidence" value="ECO:0007669"/>
    <property type="project" value="UniProtKB-SubCell"/>
</dbReference>
<keyword evidence="6" id="KW-0804">Transcription</keyword>
<feature type="domain" description="C2H2-type" evidence="10">
    <location>
        <begin position="329"/>
        <end position="354"/>
    </location>
</feature>
<evidence type="ECO:0000256" key="5">
    <source>
        <dbReference type="ARBA" id="ARBA00023015"/>
    </source>
</evidence>
<keyword evidence="12" id="KW-1185">Reference proteome</keyword>
<accession>A0A6A6S8F8</accession>
<feature type="domain" description="C2H2-type" evidence="10">
    <location>
        <begin position="177"/>
        <end position="208"/>
    </location>
</feature>
<evidence type="ECO:0000256" key="7">
    <source>
        <dbReference type="ARBA" id="ARBA00023242"/>
    </source>
</evidence>
<evidence type="ECO:0000259" key="10">
    <source>
        <dbReference type="PROSITE" id="PS50157"/>
    </source>
</evidence>
<evidence type="ECO:0000256" key="8">
    <source>
        <dbReference type="PROSITE-ProRule" id="PRU00042"/>
    </source>
</evidence>
<dbReference type="InterPro" id="IPR051061">
    <property type="entry name" value="Zinc_finger_trans_reg"/>
</dbReference>
<dbReference type="AlphaFoldDB" id="A0A6A6S8F8"/>
<dbReference type="GO" id="GO:0006357">
    <property type="term" value="P:regulation of transcription by RNA polymerase II"/>
    <property type="evidence" value="ECO:0007669"/>
    <property type="project" value="TreeGrafter"/>
</dbReference>
<dbReference type="Gene3D" id="3.30.160.60">
    <property type="entry name" value="Classic Zinc Finger"/>
    <property type="match status" value="6"/>
</dbReference>
<reference evidence="11" key="1">
    <citation type="journal article" date="2020" name="Stud. Mycol.">
        <title>101 Dothideomycetes genomes: a test case for predicting lifestyles and emergence of pathogens.</title>
        <authorList>
            <person name="Haridas S."/>
            <person name="Albert R."/>
            <person name="Binder M."/>
            <person name="Bloem J."/>
            <person name="Labutti K."/>
            <person name="Salamov A."/>
            <person name="Andreopoulos B."/>
            <person name="Baker S."/>
            <person name="Barry K."/>
            <person name="Bills G."/>
            <person name="Bluhm B."/>
            <person name="Cannon C."/>
            <person name="Castanera R."/>
            <person name="Culley D."/>
            <person name="Daum C."/>
            <person name="Ezra D."/>
            <person name="Gonzalez J."/>
            <person name="Henrissat B."/>
            <person name="Kuo A."/>
            <person name="Liang C."/>
            <person name="Lipzen A."/>
            <person name="Lutzoni F."/>
            <person name="Magnuson J."/>
            <person name="Mondo S."/>
            <person name="Nolan M."/>
            <person name="Ohm R."/>
            <person name="Pangilinan J."/>
            <person name="Park H.-J."/>
            <person name="Ramirez L."/>
            <person name="Alfaro M."/>
            <person name="Sun H."/>
            <person name="Tritt A."/>
            <person name="Yoshinaga Y."/>
            <person name="Zwiers L.-H."/>
            <person name="Turgeon B."/>
            <person name="Goodwin S."/>
            <person name="Spatafora J."/>
            <person name="Crous P."/>
            <person name="Grigoriev I."/>
        </authorList>
    </citation>
    <scope>NUCLEOTIDE SEQUENCE</scope>
    <source>
        <strain evidence="11">CBS 473.64</strain>
    </source>
</reference>
<evidence type="ECO:0000256" key="4">
    <source>
        <dbReference type="ARBA" id="ARBA00022833"/>
    </source>
</evidence>
<evidence type="ECO:0000256" key="6">
    <source>
        <dbReference type="ARBA" id="ARBA00023163"/>
    </source>
</evidence>
<protein>
    <recommendedName>
        <fullName evidence="10">C2H2-type domain-containing protein</fullName>
    </recommendedName>
</protein>
<dbReference type="PANTHER" id="PTHR46179">
    <property type="entry name" value="ZINC FINGER PROTEIN"/>
    <property type="match status" value="1"/>
</dbReference>
<dbReference type="Pfam" id="PF00096">
    <property type="entry name" value="zf-C2H2"/>
    <property type="match status" value="4"/>
</dbReference>
<keyword evidence="4" id="KW-0862">Zinc</keyword>
<feature type="region of interest" description="Disordered" evidence="9">
    <location>
        <begin position="36"/>
        <end position="61"/>
    </location>
</feature>
<keyword evidence="5" id="KW-0805">Transcription regulation</keyword>
<keyword evidence="3 8" id="KW-0863">Zinc-finger</keyword>
<evidence type="ECO:0000313" key="12">
    <source>
        <dbReference type="Proteomes" id="UP000799753"/>
    </source>
</evidence>
<dbReference type="Proteomes" id="UP000799753">
    <property type="component" value="Unassembled WGS sequence"/>
</dbReference>
<proteinExistence type="predicted"/>
<feature type="compositionally biased region" description="Basic and acidic residues" evidence="9">
    <location>
        <begin position="1"/>
        <end position="15"/>
    </location>
</feature>
<dbReference type="EMBL" id="MU006780">
    <property type="protein sequence ID" value="KAF2643492.1"/>
    <property type="molecule type" value="Genomic_DNA"/>
</dbReference>
<dbReference type="InterPro" id="IPR013087">
    <property type="entry name" value="Znf_C2H2_type"/>
</dbReference>